<sequence length="561" mass="61223">MSEPYQQLGEQLPERSSAAGGSFPSDPKAVARWVEELPRANPQVTLARLADAFAQLRQRALQGNQRASILDLLRPAVLEALEFLDRQLQTSSFPLSPQASQVAEACLNLHRELANGYRAAAQEALAPAGAVSFLRRGAVSQILLRAAVHHARLLSLCYFLYRMPLPGAWFGLHSVYRFARAAGLAGKAVAEASEAGACSVEQVYLQSVLLALSNPFRFSQREQAELWPICRELVGELELKETQSGEGDFALPIATDRGPGYIPEEREAGAAQVLWLDLTPLRSLLEAPLQRGGVEQVQLKLKRQRRTLDAPAELLRRLRAGWGTAAARRARRLGATHALDTVIGLSGLHYFLAGEQDFDAFMHQVTGHRVGAAPHASWAHATQETVKASRVRAQVLDQSLGGYRLMWAREAGIRIRVGELLGLTIAHEEDDPLWMVGVVRWMRYHGDGSVDAGVELLARRAFAVGLRTLDLLGTPKPPQRGIAVRWLREPDSECQHLLAPALIDAHAGRIEVAGLPLDQDGLESTPGTEAVSFHGLAAVEKAGDYVLLRAERTSAPESPVI</sequence>
<gene>
    <name evidence="2" type="ORF">SAMN04488509_102507</name>
</gene>
<name>A0A1G6UV52_9GAMM</name>
<proteinExistence type="predicted"/>
<dbReference type="EMBL" id="FNAG01000002">
    <property type="protein sequence ID" value="SDD45189.1"/>
    <property type="molecule type" value="Genomic_DNA"/>
</dbReference>
<organism evidence="2 3">
    <name type="scientific">Aquimonas voraii</name>
    <dbReference type="NCBI Taxonomy" id="265719"/>
    <lineage>
        <taxon>Bacteria</taxon>
        <taxon>Pseudomonadati</taxon>
        <taxon>Pseudomonadota</taxon>
        <taxon>Gammaproteobacteria</taxon>
        <taxon>Lysobacterales</taxon>
        <taxon>Lysobacteraceae</taxon>
        <taxon>Aquimonas</taxon>
    </lineage>
</organism>
<accession>A0A1G6UV52</accession>
<dbReference type="Proteomes" id="UP000199603">
    <property type="component" value="Unassembled WGS sequence"/>
</dbReference>
<evidence type="ECO:0000313" key="2">
    <source>
        <dbReference type="EMBL" id="SDD45189.1"/>
    </source>
</evidence>
<protein>
    <recommendedName>
        <fullName evidence="4">Molecular chaperone</fullName>
    </recommendedName>
</protein>
<reference evidence="2 3" key="1">
    <citation type="submission" date="2016-10" db="EMBL/GenBank/DDBJ databases">
        <authorList>
            <person name="de Groot N.N."/>
        </authorList>
    </citation>
    <scope>NUCLEOTIDE SEQUENCE [LARGE SCALE GENOMIC DNA]</scope>
    <source>
        <strain evidence="2 3">DSM 16957</strain>
    </source>
</reference>
<dbReference type="RefSeq" id="WP_091240584.1">
    <property type="nucleotide sequence ID" value="NZ_FNAG01000002.1"/>
</dbReference>
<dbReference type="AlphaFoldDB" id="A0A1G6UV52"/>
<evidence type="ECO:0008006" key="4">
    <source>
        <dbReference type="Google" id="ProtNLM"/>
    </source>
</evidence>
<dbReference type="STRING" id="265719.SAMN04488509_102507"/>
<keyword evidence="3" id="KW-1185">Reference proteome</keyword>
<evidence type="ECO:0000256" key="1">
    <source>
        <dbReference type="SAM" id="MobiDB-lite"/>
    </source>
</evidence>
<dbReference type="OrthoDB" id="5724405at2"/>
<feature type="region of interest" description="Disordered" evidence="1">
    <location>
        <begin position="1"/>
        <end position="24"/>
    </location>
</feature>
<evidence type="ECO:0000313" key="3">
    <source>
        <dbReference type="Proteomes" id="UP000199603"/>
    </source>
</evidence>